<keyword evidence="10" id="KW-0256">Endoplasmic reticulum</keyword>
<keyword evidence="20" id="KW-1185">Reference proteome</keyword>
<gene>
    <name evidence="19" type="ORF">K435DRAFT_780493</name>
</gene>
<evidence type="ECO:0000256" key="11">
    <source>
        <dbReference type="ARBA" id="ARBA00022968"/>
    </source>
</evidence>
<comment type="subcellular location">
    <subcellularLocation>
        <location evidence="2">Endoplasmic reticulum membrane</location>
        <topology evidence="2">Single-pass type II membrane protein</topology>
    </subcellularLocation>
</comment>
<keyword evidence="12" id="KW-1133">Transmembrane helix</keyword>
<evidence type="ECO:0000256" key="1">
    <source>
        <dbReference type="ARBA" id="ARBA00000677"/>
    </source>
</evidence>
<dbReference type="InterPro" id="IPR019756">
    <property type="entry name" value="Pept_S26A_signal_pept_1_Ser-AS"/>
</dbReference>
<evidence type="ECO:0000256" key="5">
    <source>
        <dbReference type="ARBA" id="ARBA00019685"/>
    </source>
</evidence>
<dbReference type="GO" id="GO:0004252">
    <property type="term" value="F:serine-type endopeptidase activity"/>
    <property type="evidence" value="ECO:0007669"/>
    <property type="project" value="InterPro"/>
</dbReference>
<evidence type="ECO:0000256" key="14">
    <source>
        <dbReference type="ARBA" id="ARBA00033305"/>
    </source>
</evidence>
<comment type="function">
    <text evidence="15">Catalytic component of the signal peptidase complex (SPC) which catalyzes the cleavage of N-terminal signal sequences from nascent proteins as they are translocated into the lumen of the endoplasmic reticulum. Specifically cleaves N-terminal signal peptides that contain a hydrophobic alpha-helix (h-region) shorter than 18-20 amino acids.</text>
</comment>
<name>A0A4V6T5B0_DENBC</name>
<dbReference type="Proteomes" id="UP000297245">
    <property type="component" value="Unassembled WGS sequence"/>
</dbReference>
<dbReference type="GO" id="GO:0005787">
    <property type="term" value="C:signal peptidase complex"/>
    <property type="evidence" value="ECO:0007669"/>
    <property type="project" value="TreeGrafter"/>
</dbReference>
<dbReference type="SUPFAM" id="SSF51306">
    <property type="entry name" value="LexA/Signal peptidase"/>
    <property type="match status" value="1"/>
</dbReference>
<comment type="catalytic activity">
    <reaction evidence="1">
        <text>Cleavage of hydrophobic, N-terminal signal or leader sequences from secreted and periplasmic proteins.</text>
        <dbReference type="EC" id="3.4.21.89"/>
    </reaction>
</comment>
<evidence type="ECO:0000256" key="8">
    <source>
        <dbReference type="ARBA" id="ARBA00022692"/>
    </source>
</evidence>
<sequence length="214" mass="23834">MFGKLGLRVFLLQAMTISSSLASPFMIWKGLSLVTNTESPVVVVLSGSMEPAFYRGDILFLTNPRPESEEPQSLYKTGDILVYKIPGKDIPIVHRVIEAHDFYSEIVPSDADEGVAESTSDTAQDAGRGGSQRSPRSDLKQLMLTKGDNNPVDDLGLYDGLDWLERRHIVGRVRGYLPYVGYISIFLNEARQLLLSRPGAFSLKHILYSKWRAS</sequence>
<dbReference type="GO" id="GO:0006465">
    <property type="term" value="P:signal peptide processing"/>
    <property type="evidence" value="ECO:0007669"/>
    <property type="project" value="InterPro"/>
</dbReference>
<evidence type="ECO:0000256" key="2">
    <source>
        <dbReference type="ARBA" id="ARBA00004648"/>
    </source>
</evidence>
<feature type="signal peptide" evidence="18">
    <location>
        <begin position="1"/>
        <end position="22"/>
    </location>
</feature>
<dbReference type="InterPro" id="IPR036286">
    <property type="entry name" value="LexA/Signal_pep-like_sf"/>
</dbReference>
<evidence type="ECO:0000256" key="18">
    <source>
        <dbReference type="SAM" id="SignalP"/>
    </source>
</evidence>
<comment type="similarity">
    <text evidence="3">Belongs to the peptidase S26B family.</text>
</comment>
<dbReference type="AlphaFoldDB" id="A0A4V6T5B0"/>
<feature type="region of interest" description="Disordered" evidence="17">
    <location>
        <begin position="113"/>
        <end position="138"/>
    </location>
</feature>
<evidence type="ECO:0000256" key="7">
    <source>
        <dbReference type="ARBA" id="ARBA00022670"/>
    </source>
</evidence>
<dbReference type="PANTHER" id="PTHR10806">
    <property type="entry name" value="SIGNAL PEPTIDASE COMPLEX CATALYTIC SUBUNIT SEC11"/>
    <property type="match status" value="1"/>
</dbReference>
<dbReference type="GO" id="GO:0009003">
    <property type="term" value="F:signal peptidase activity"/>
    <property type="evidence" value="ECO:0007669"/>
    <property type="project" value="UniProtKB-EC"/>
</dbReference>
<evidence type="ECO:0000256" key="10">
    <source>
        <dbReference type="ARBA" id="ARBA00022824"/>
    </source>
</evidence>
<dbReference type="EMBL" id="ML179294">
    <property type="protein sequence ID" value="THU91905.1"/>
    <property type="molecule type" value="Genomic_DNA"/>
</dbReference>
<keyword evidence="18" id="KW-0732">Signal</keyword>
<dbReference type="InterPro" id="IPR019533">
    <property type="entry name" value="Peptidase_S26"/>
</dbReference>
<keyword evidence="11" id="KW-0735">Signal-anchor</keyword>
<evidence type="ECO:0000256" key="6">
    <source>
        <dbReference type="ARBA" id="ARBA00021755"/>
    </source>
</evidence>
<dbReference type="CDD" id="cd06530">
    <property type="entry name" value="S26_SPase_I"/>
    <property type="match status" value="1"/>
</dbReference>
<proteinExistence type="inferred from homology"/>
<reference evidence="19 20" key="1">
    <citation type="journal article" date="2019" name="Nat. Ecol. Evol.">
        <title>Megaphylogeny resolves global patterns of mushroom evolution.</title>
        <authorList>
            <person name="Varga T."/>
            <person name="Krizsan K."/>
            <person name="Foldi C."/>
            <person name="Dima B."/>
            <person name="Sanchez-Garcia M."/>
            <person name="Sanchez-Ramirez S."/>
            <person name="Szollosi G.J."/>
            <person name="Szarkandi J.G."/>
            <person name="Papp V."/>
            <person name="Albert L."/>
            <person name="Andreopoulos W."/>
            <person name="Angelini C."/>
            <person name="Antonin V."/>
            <person name="Barry K.W."/>
            <person name="Bougher N.L."/>
            <person name="Buchanan P."/>
            <person name="Buyck B."/>
            <person name="Bense V."/>
            <person name="Catcheside P."/>
            <person name="Chovatia M."/>
            <person name="Cooper J."/>
            <person name="Damon W."/>
            <person name="Desjardin D."/>
            <person name="Finy P."/>
            <person name="Geml J."/>
            <person name="Haridas S."/>
            <person name="Hughes K."/>
            <person name="Justo A."/>
            <person name="Karasinski D."/>
            <person name="Kautmanova I."/>
            <person name="Kiss B."/>
            <person name="Kocsube S."/>
            <person name="Kotiranta H."/>
            <person name="LaButti K.M."/>
            <person name="Lechner B.E."/>
            <person name="Liimatainen K."/>
            <person name="Lipzen A."/>
            <person name="Lukacs Z."/>
            <person name="Mihaltcheva S."/>
            <person name="Morgado L.N."/>
            <person name="Niskanen T."/>
            <person name="Noordeloos M.E."/>
            <person name="Ohm R.A."/>
            <person name="Ortiz-Santana B."/>
            <person name="Ovrebo C."/>
            <person name="Racz N."/>
            <person name="Riley R."/>
            <person name="Savchenko A."/>
            <person name="Shiryaev A."/>
            <person name="Soop K."/>
            <person name="Spirin V."/>
            <person name="Szebenyi C."/>
            <person name="Tomsovsky M."/>
            <person name="Tulloss R.E."/>
            <person name="Uehling J."/>
            <person name="Grigoriev I.V."/>
            <person name="Vagvolgyi C."/>
            <person name="Papp T."/>
            <person name="Martin F.M."/>
            <person name="Miettinen O."/>
            <person name="Hibbett D.S."/>
            <person name="Nagy L.G."/>
        </authorList>
    </citation>
    <scope>NUCLEOTIDE SEQUENCE [LARGE SCALE GENOMIC DNA]</scope>
    <source>
        <strain evidence="19 20">CBS 962.96</strain>
    </source>
</reference>
<evidence type="ECO:0000256" key="12">
    <source>
        <dbReference type="ARBA" id="ARBA00022989"/>
    </source>
</evidence>
<dbReference type="PANTHER" id="PTHR10806:SF6">
    <property type="entry name" value="SIGNAL PEPTIDASE COMPLEX CATALYTIC SUBUNIT SEC11"/>
    <property type="match status" value="1"/>
</dbReference>
<dbReference type="OrthoDB" id="10257561at2759"/>
<evidence type="ECO:0000256" key="15">
    <source>
        <dbReference type="ARBA" id="ARBA00045533"/>
    </source>
</evidence>
<comment type="subunit">
    <text evidence="16">Component of the signal peptidase complex (SPC) composed of a catalytic subunit SEC11 and three accessory subunits SPC1, SPC2 and SPC3. The complex induces a local thinning of the ER membrane which is used to measure the length of the signal peptide (SP) h-region of protein substrates. This ensures the selectivity of the complex towards h-regions shorter than 18-20 amino acids. SPC associates with the translocon complex.</text>
</comment>
<keyword evidence="7" id="KW-0645">Protease</keyword>
<evidence type="ECO:0000256" key="3">
    <source>
        <dbReference type="ARBA" id="ARBA00011035"/>
    </source>
</evidence>
<evidence type="ECO:0000256" key="16">
    <source>
        <dbReference type="ARBA" id="ARBA00047037"/>
    </source>
</evidence>
<dbReference type="NCBIfam" id="TIGR02228">
    <property type="entry name" value="sigpep_I_arch"/>
    <property type="match status" value="1"/>
</dbReference>
<dbReference type="InterPro" id="IPR001733">
    <property type="entry name" value="Peptidase_S26B"/>
</dbReference>
<dbReference type="EC" id="3.4.21.89" evidence="4"/>
<keyword evidence="9" id="KW-0378">Hydrolase</keyword>
<evidence type="ECO:0000313" key="19">
    <source>
        <dbReference type="EMBL" id="THU91905.1"/>
    </source>
</evidence>
<dbReference type="PROSITE" id="PS00501">
    <property type="entry name" value="SPASE_I_1"/>
    <property type="match status" value="1"/>
</dbReference>
<accession>A0A4V6T5B0</accession>
<evidence type="ECO:0000313" key="20">
    <source>
        <dbReference type="Proteomes" id="UP000297245"/>
    </source>
</evidence>
<evidence type="ECO:0000256" key="9">
    <source>
        <dbReference type="ARBA" id="ARBA00022801"/>
    </source>
</evidence>
<keyword evidence="13" id="KW-0472">Membrane</keyword>
<protein>
    <recommendedName>
        <fullName evidence="5">Signal peptidase complex catalytic subunit SEC11</fullName>
        <ecNumber evidence="4">3.4.21.89</ecNumber>
    </recommendedName>
    <alternativeName>
        <fullName evidence="14">Signal peptidase I</fullName>
    </alternativeName>
    <alternativeName>
        <fullName evidence="6">Signal peptidase complex catalytic subunit sec11</fullName>
    </alternativeName>
</protein>
<organism evidence="19 20">
    <name type="scientific">Dendrothele bispora (strain CBS 962.96)</name>
    <dbReference type="NCBI Taxonomy" id="1314807"/>
    <lineage>
        <taxon>Eukaryota</taxon>
        <taxon>Fungi</taxon>
        <taxon>Dikarya</taxon>
        <taxon>Basidiomycota</taxon>
        <taxon>Agaricomycotina</taxon>
        <taxon>Agaricomycetes</taxon>
        <taxon>Agaricomycetidae</taxon>
        <taxon>Agaricales</taxon>
        <taxon>Agaricales incertae sedis</taxon>
        <taxon>Dendrothele</taxon>
    </lineage>
</organism>
<evidence type="ECO:0000256" key="13">
    <source>
        <dbReference type="ARBA" id="ARBA00023136"/>
    </source>
</evidence>
<feature type="chain" id="PRO_5020436839" description="Signal peptidase complex catalytic subunit SEC11" evidence="18">
    <location>
        <begin position="23"/>
        <end position="214"/>
    </location>
</feature>
<keyword evidence="8" id="KW-0812">Transmembrane</keyword>
<evidence type="ECO:0000256" key="4">
    <source>
        <dbReference type="ARBA" id="ARBA00013208"/>
    </source>
</evidence>
<evidence type="ECO:0000256" key="17">
    <source>
        <dbReference type="SAM" id="MobiDB-lite"/>
    </source>
</evidence>